<proteinExistence type="predicted"/>
<name>A0A1F6D9H9_9BACT</name>
<evidence type="ECO:0000313" key="2">
    <source>
        <dbReference type="Proteomes" id="UP000177958"/>
    </source>
</evidence>
<gene>
    <name evidence="1" type="ORF">A2853_01090</name>
</gene>
<dbReference type="AlphaFoldDB" id="A0A1F6D9H9"/>
<comment type="caution">
    <text evidence="1">The sequence shown here is derived from an EMBL/GenBank/DDBJ whole genome shotgun (WGS) entry which is preliminary data.</text>
</comment>
<protein>
    <submittedName>
        <fullName evidence="1">Uncharacterized protein</fullName>
    </submittedName>
</protein>
<dbReference type="Proteomes" id="UP000177958">
    <property type="component" value="Unassembled WGS sequence"/>
</dbReference>
<evidence type="ECO:0000313" key="1">
    <source>
        <dbReference type="EMBL" id="OGG58066.1"/>
    </source>
</evidence>
<sequence length="76" mass="8842">MVARRIAHHHEMLRALQQAKAALPPDTKITGKVLGRKAREFWAVGEHQYQVYIREGMKPEDRERLGLPPRRNGKFV</sequence>
<dbReference type="EMBL" id="MFKX01000007">
    <property type="protein sequence ID" value="OGG58066.1"/>
    <property type="molecule type" value="Genomic_DNA"/>
</dbReference>
<organism evidence="1 2">
    <name type="scientific">Candidatus Kaiserbacteria bacterium RIFCSPHIGHO2_01_FULL_55_17</name>
    <dbReference type="NCBI Taxonomy" id="1798484"/>
    <lineage>
        <taxon>Bacteria</taxon>
        <taxon>Candidatus Kaiseribacteriota</taxon>
    </lineage>
</organism>
<accession>A0A1F6D9H9</accession>
<reference evidence="1 2" key="1">
    <citation type="journal article" date="2016" name="Nat. Commun.">
        <title>Thousands of microbial genomes shed light on interconnected biogeochemical processes in an aquifer system.</title>
        <authorList>
            <person name="Anantharaman K."/>
            <person name="Brown C.T."/>
            <person name="Hug L.A."/>
            <person name="Sharon I."/>
            <person name="Castelle C.J."/>
            <person name="Probst A.J."/>
            <person name="Thomas B.C."/>
            <person name="Singh A."/>
            <person name="Wilkins M.J."/>
            <person name="Karaoz U."/>
            <person name="Brodie E.L."/>
            <person name="Williams K.H."/>
            <person name="Hubbard S.S."/>
            <person name="Banfield J.F."/>
        </authorList>
    </citation>
    <scope>NUCLEOTIDE SEQUENCE [LARGE SCALE GENOMIC DNA]</scope>
</reference>